<dbReference type="PANTHER" id="PTHR23527">
    <property type="entry name" value="BLL3282 PROTEIN"/>
    <property type="match status" value="1"/>
</dbReference>
<organism evidence="6 7">
    <name type="scientific">Methylocystis parvus</name>
    <dbReference type="NCBI Taxonomy" id="134"/>
    <lineage>
        <taxon>Bacteria</taxon>
        <taxon>Pseudomonadati</taxon>
        <taxon>Pseudomonadota</taxon>
        <taxon>Alphaproteobacteria</taxon>
        <taxon>Hyphomicrobiales</taxon>
        <taxon>Methylocystaceae</taxon>
        <taxon>Methylocystis</taxon>
    </lineage>
</organism>
<dbReference type="Gene3D" id="1.20.1250.20">
    <property type="entry name" value="MFS general substrate transporter like domains"/>
    <property type="match status" value="2"/>
</dbReference>
<protein>
    <submittedName>
        <fullName evidence="6">MFS transporter</fullName>
    </submittedName>
</protein>
<evidence type="ECO:0000256" key="3">
    <source>
        <dbReference type="ARBA" id="ARBA00023136"/>
    </source>
</evidence>
<evidence type="ECO:0000256" key="1">
    <source>
        <dbReference type="ARBA" id="ARBA00022692"/>
    </source>
</evidence>
<feature type="transmembrane region" description="Helical" evidence="4">
    <location>
        <begin position="82"/>
        <end position="101"/>
    </location>
</feature>
<dbReference type="InterPro" id="IPR020846">
    <property type="entry name" value="MFS_dom"/>
</dbReference>
<keyword evidence="7" id="KW-1185">Reference proteome</keyword>
<reference evidence="6 7" key="1">
    <citation type="submission" date="2019-09" db="EMBL/GenBank/DDBJ databases">
        <title>Isolation and complete genome sequencing of Methylocystis species.</title>
        <authorList>
            <person name="Rumah B.L."/>
            <person name="Stead C.E."/>
            <person name="Stevens B.C."/>
            <person name="Minton N.P."/>
            <person name="Grosse-Honebrink A."/>
            <person name="Zhang Y."/>
        </authorList>
    </citation>
    <scope>NUCLEOTIDE SEQUENCE [LARGE SCALE GENOMIC DNA]</scope>
    <source>
        <strain evidence="6 7">BRCS2</strain>
    </source>
</reference>
<dbReference type="SUPFAM" id="SSF103473">
    <property type="entry name" value="MFS general substrate transporter"/>
    <property type="match status" value="1"/>
</dbReference>
<feature type="transmembrane region" description="Helical" evidence="4">
    <location>
        <begin position="285"/>
        <end position="305"/>
    </location>
</feature>
<proteinExistence type="predicted"/>
<dbReference type="RefSeq" id="WP_026016426.1">
    <property type="nucleotide sequence ID" value="NZ_CP044331.1"/>
</dbReference>
<dbReference type="KEGG" id="mpar:F7D14_15520"/>
<dbReference type="GO" id="GO:0022857">
    <property type="term" value="F:transmembrane transporter activity"/>
    <property type="evidence" value="ECO:0007669"/>
    <property type="project" value="InterPro"/>
</dbReference>
<evidence type="ECO:0000313" key="7">
    <source>
        <dbReference type="Proteomes" id="UP000422569"/>
    </source>
</evidence>
<feature type="transmembrane region" description="Helical" evidence="4">
    <location>
        <begin position="147"/>
        <end position="165"/>
    </location>
</feature>
<evidence type="ECO:0000256" key="2">
    <source>
        <dbReference type="ARBA" id="ARBA00022989"/>
    </source>
</evidence>
<gene>
    <name evidence="6" type="ORF">F7D14_15520</name>
</gene>
<feature type="transmembrane region" description="Helical" evidence="4">
    <location>
        <begin position="375"/>
        <end position="393"/>
    </location>
</feature>
<accession>A0A6B8MDN8</accession>
<feature type="transmembrane region" description="Helical" evidence="4">
    <location>
        <begin position="343"/>
        <end position="363"/>
    </location>
</feature>
<evidence type="ECO:0000313" key="6">
    <source>
        <dbReference type="EMBL" id="QGM98750.1"/>
    </source>
</evidence>
<dbReference type="PROSITE" id="PS50850">
    <property type="entry name" value="MFS"/>
    <property type="match status" value="1"/>
</dbReference>
<dbReference type="InterPro" id="IPR036259">
    <property type="entry name" value="MFS_trans_sf"/>
</dbReference>
<dbReference type="AlphaFoldDB" id="A0A6B8MDN8"/>
<feature type="transmembrane region" description="Helical" evidence="4">
    <location>
        <begin position="171"/>
        <end position="191"/>
    </location>
</feature>
<evidence type="ECO:0000256" key="4">
    <source>
        <dbReference type="SAM" id="Phobius"/>
    </source>
</evidence>
<dbReference type="Pfam" id="PF07690">
    <property type="entry name" value="MFS_1"/>
    <property type="match status" value="1"/>
</dbReference>
<dbReference type="Proteomes" id="UP000422569">
    <property type="component" value="Chromosome"/>
</dbReference>
<dbReference type="EMBL" id="CP044331">
    <property type="protein sequence ID" value="QGM98750.1"/>
    <property type="molecule type" value="Genomic_DNA"/>
</dbReference>
<feature type="transmembrane region" description="Helical" evidence="4">
    <location>
        <begin position="311"/>
        <end position="336"/>
    </location>
</feature>
<dbReference type="InterPro" id="IPR052952">
    <property type="entry name" value="MFS-Transporter"/>
</dbReference>
<feature type="transmembrane region" description="Helical" evidence="4">
    <location>
        <begin position="107"/>
        <end position="126"/>
    </location>
</feature>
<name>A0A6B8MDN8_9HYPH</name>
<feature type="domain" description="Major facilitator superfamily (MFS) profile" evidence="5">
    <location>
        <begin position="17"/>
        <end position="398"/>
    </location>
</feature>
<keyword evidence="2 4" id="KW-1133">Transmembrane helix</keyword>
<keyword evidence="3 4" id="KW-0472">Membrane</keyword>
<feature type="transmembrane region" description="Helical" evidence="4">
    <location>
        <begin position="54"/>
        <end position="75"/>
    </location>
</feature>
<dbReference type="InterPro" id="IPR011701">
    <property type="entry name" value="MFS"/>
</dbReference>
<sequence>MSTAPAPHRPSPYRWAVLALATLAQVGGCFLVQGLGALGPALQAAFGLDAAQVGLAMSAAQGSLIAGLLVAGALLDRFNERLIVGIGASLVAASLFAAARAESYGAMLFWLVVASIGYCTVQPGGGKVVSAWFPPDTRGFAMGVRQAGLPLGASLGALILPVVAARHGWRAAFDLGAVAALSSGLLFAFFYRQPPEQLPQRRRGFGQWREHLTEVAPRLPPLLGPGATLVSAQFAITVYLPLDLRDRFGIAVETGVKILFAAQFAGAAARMLLAAWSDRSPRGRFFPLAMSMVAVVTGIAAFLSAPGAPLWAVATICVWLGFFGFGWYGPWIALVAEAAPKNAIGFMIGLAMAVNQIFVVLAPPAFGALRDATGTFAYGWGIIAFAVALVLFVQMRASFRR</sequence>
<dbReference type="PANTHER" id="PTHR23527:SF1">
    <property type="entry name" value="BLL3282 PROTEIN"/>
    <property type="match status" value="1"/>
</dbReference>
<keyword evidence="1 4" id="KW-0812">Transmembrane</keyword>
<evidence type="ECO:0000259" key="5">
    <source>
        <dbReference type="PROSITE" id="PS50850"/>
    </source>
</evidence>